<reference evidence="6 7" key="1">
    <citation type="journal article" date="2010" name="J. Bacteriol.">
        <title>Genome sequence of the oligotrophic marine Gammaproteobacterium HTCC2143, isolated from the Oregon Coast.</title>
        <authorList>
            <person name="Oh H.M."/>
            <person name="Kang I."/>
            <person name="Ferriera S."/>
            <person name="Giovannoni S.J."/>
            <person name="Cho J.C."/>
        </authorList>
    </citation>
    <scope>NUCLEOTIDE SEQUENCE [LARGE SCALE GENOMIC DNA]</scope>
    <source>
        <strain evidence="6 7">HTCC2143</strain>
    </source>
</reference>
<dbReference type="EMBL" id="AAVT01000010">
    <property type="protein sequence ID" value="EAW30100.1"/>
    <property type="molecule type" value="Genomic_DNA"/>
</dbReference>
<evidence type="ECO:0000256" key="2">
    <source>
        <dbReference type="ARBA" id="ARBA00022490"/>
    </source>
</evidence>
<evidence type="ECO:0000256" key="3">
    <source>
        <dbReference type="ARBA" id="ARBA00022795"/>
    </source>
</evidence>
<dbReference type="OrthoDB" id="5740881at2"/>
<name>A0YG74_9GAMM</name>
<evidence type="ECO:0000256" key="4">
    <source>
        <dbReference type="ARBA" id="ARBA00023186"/>
    </source>
</evidence>
<protein>
    <recommendedName>
        <fullName evidence="5">Flagellar protein FliT</fullName>
    </recommendedName>
</protein>
<evidence type="ECO:0000256" key="1">
    <source>
        <dbReference type="ARBA" id="ARBA00004514"/>
    </source>
</evidence>
<keyword evidence="2" id="KW-0963">Cytoplasm</keyword>
<comment type="caution">
    <text evidence="6">The sequence shown here is derived from an EMBL/GenBank/DDBJ whole genome shotgun (WGS) entry which is preliminary data.</text>
</comment>
<dbReference type="InterPro" id="IPR008622">
    <property type="entry name" value="FliT"/>
</dbReference>
<proteinExistence type="predicted"/>
<evidence type="ECO:0000313" key="7">
    <source>
        <dbReference type="Proteomes" id="UP000004931"/>
    </source>
</evidence>
<keyword evidence="7" id="KW-1185">Reference proteome</keyword>
<accession>A0YG74</accession>
<organism evidence="6 7">
    <name type="scientific">marine gamma proteobacterium HTCC2143</name>
    <dbReference type="NCBI Taxonomy" id="247633"/>
    <lineage>
        <taxon>Bacteria</taxon>
        <taxon>Pseudomonadati</taxon>
        <taxon>Pseudomonadota</taxon>
        <taxon>Gammaproteobacteria</taxon>
        <taxon>Cellvibrionales</taxon>
        <taxon>Spongiibacteraceae</taxon>
        <taxon>BD1-7 clade</taxon>
    </lineage>
</organism>
<dbReference type="STRING" id="247633.GP2143_11022"/>
<sequence>MATLEENWHCISDMGQQMRQLAANEDWSHIADLAQSRHQLVTEHFQCFPVGPSNAEFYQLHINHFFQQEQILTDLVDSARKNVLRDVSHVSHNRRAINAYQKVIDPSKSA</sequence>
<dbReference type="Proteomes" id="UP000004931">
    <property type="component" value="Unassembled WGS sequence"/>
</dbReference>
<keyword evidence="4" id="KW-0143">Chaperone</keyword>
<comment type="subcellular location">
    <subcellularLocation>
        <location evidence="1">Cytoplasm</location>
        <location evidence="1">Cytosol</location>
    </subcellularLocation>
</comment>
<dbReference type="Pfam" id="PF05400">
    <property type="entry name" value="FliT"/>
    <property type="match status" value="1"/>
</dbReference>
<gene>
    <name evidence="6" type="ORF">GP2143_11022</name>
</gene>
<dbReference type="Gene3D" id="1.20.58.380">
    <property type="entry name" value="Flagellar protein flit"/>
    <property type="match status" value="1"/>
</dbReference>
<keyword evidence="3" id="KW-1005">Bacterial flagellum biogenesis</keyword>
<evidence type="ECO:0000313" key="6">
    <source>
        <dbReference type="EMBL" id="EAW30100.1"/>
    </source>
</evidence>
<dbReference type="AlphaFoldDB" id="A0YG74"/>
<evidence type="ECO:0000256" key="5">
    <source>
        <dbReference type="ARBA" id="ARBA00093797"/>
    </source>
</evidence>